<sequence>MAFGMHIYLGERMTNWGIEDANNDLGANNSDSGPKALRDAYDALKQQNQELKDGLATVQTQLRNQSVGATLSELGIPATAAEQYKGEADPAKVREWAASMQSLFGGGQAVTPGSTPTTTDQQTPAQTLDPAVAHQLQQMQQAGQQGTPLGNMEAAMGKVGDANDLAGLLTAWQTIK</sequence>
<reference evidence="1 2" key="1">
    <citation type="submission" date="2017-12" db="EMBL/GenBank/DDBJ databases">
        <authorList>
            <person name="Seddoh P.D."/>
            <person name="Alexander B.C."/>
            <person name="Klug H.M."/>
            <person name="Layton S.R."/>
            <person name="Nayek S."/>
            <person name="Bhuiyan S."/>
            <person name="Kim T."/>
            <person name="Hughes L.E."/>
            <person name="Garlena R.A."/>
            <person name="Russell D.A."/>
            <person name="Pope W.H."/>
            <person name="Jacobs-Sera D."/>
            <person name="Hendrix R.W."/>
            <person name="Hatfull G.F."/>
        </authorList>
    </citation>
    <scope>NUCLEOTIDE SEQUENCE [LARGE SCALE GENOMIC DNA]</scope>
</reference>
<name>A0A2H5BMB8_9CAUD</name>
<evidence type="ECO:0000313" key="1">
    <source>
        <dbReference type="EMBL" id="AUG87405.1"/>
    </source>
</evidence>
<dbReference type="Proteomes" id="UP000240699">
    <property type="component" value="Segment"/>
</dbReference>
<organism evidence="1 2">
    <name type="scientific">Streptomyces phage Percastrophe</name>
    <dbReference type="NCBI Taxonomy" id="2060087"/>
    <lineage>
        <taxon>Viruses</taxon>
        <taxon>Duplodnaviria</taxon>
        <taxon>Heunggongvirae</taxon>
        <taxon>Uroviricota</taxon>
        <taxon>Caudoviricetes</taxon>
        <taxon>Beephvirinae</taxon>
        <taxon>Immanueltrevirus</taxon>
        <taxon>Immanueltrevirus immanuel3</taxon>
    </lineage>
</organism>
<dbReference type="EMBL" id="MG663583">
    <property type="protein sequence ID" value="AUG87405.1"/>
    <property type="molecule type" value="Genomic_DNA"/>
</dbReference>
<accession>A0A2H5BMB8</accession>
<evidence type="ECO:0000313" key="2">
    <source>
        <dbReference type="Proteomes" id="UP000240699"/>
    </source>
</evidence>
<protein>
    <submittedName>
        <fullName evidence="1">Uncharacterized protein</fullName>
    </submittedName>
</protein>
<gene>
    <name evidence="1" type="ORF">SEA_PERCASTROPHE_36</name>
</gene>
<proteinExistence type="predicted"/>